<dbReference type="Proteomes" id="UP001301769">
    <property type="component" value="Unassembled WGS sequence"/>
</dbReference>
<comment type="caution">
    <text evidence="1">The sequence shown here is derived from an EMBL/GenBank/DDBJ whole genome shotgun (WGS) entry which is preliminary data.</text>
</comment>
<gene>
    <name evidence="1" type="ORF">QBC37DRAFT_383624</name>
</gene>
<evidence type="ECO:0000313" key="1">
    <source>
        <dbReference type="EMBL" id="KAK4218448.1"/>
    </source>
</evidence>
<reference evidence="1" key="1">
    <citation type="journal article" date="2023" name="Mol. Phylogenet. Evol.">
        <title>Genome-scale phylogeny and comparative genomics of the fungal order Sordariales.</title>
        <authorList>
            <person name="Hensen N."/>
            <person name="Bonometti L."/>
            <person name="Westerberg I."/>
            <person name="Brannstrom I.O."/>
            <person name="Guillou S."/>
            <person name="Cros-Aarteil S."/>
            <person name="Calhoun S."/>
            <person name="Haridas S."/>
            <person name="Kuo A."/>
            <person name="Mondo S."/>
            <person name="Pangilinan J."/>
            <person name="Riley R."/>
            <person name="LaButti K."/>
            <person name="Andreopoulos B."/>
            <person name="Lipzen A."/>
            <person name="Chen C."/>
            <person name="Yan M."/>
            <person name="Daum C."/>
            <person name="Ng V."/>
            <person name="Clum A."/>
            <person name="Steindorff A."/>
            <person name="Ohm R.A."/>
            <person name="Martin F."/>
            <person name="Silar P."/>
            <person name="Natvig D.O."/>
            <person name="Lalanne C."/>
            <person name="Gautier V."/>
            <person name="Ament-Velasquez S.L."/>
            <person name="Kruys A."/>
            <person name="Hutchinson M.I."/>
            <person name="Powell A.J."/>
            <person name="Barry K."/>
            <person name="Miller A.N."/>
            <person name="Grigoriev I.V."/>
            <person name="Debuchy R."/>
            <person name="Gladieux P."/>
            <person name="Hiltunen Thoren M."/>
            <person name="Johannesson H."/>
        </authorList>
    </citation>
    <scope>NUCLEOTIDE SEQUENCE</scope>
    <source>
        <strain evidence="1">PSN293</strain>
    </source>
</reference>
<keyword evidence="2" id="KW-1185">Reference proteome</keyword>
<protein>
    <submittedName>
        <fullName evidence="1">Uncharacterized protein</fullName>
    </submittedName>
</protein>
<accession>A0AAN6YFM1</accession>
<dbReference type="AlphaFoldDB" id="A0AAN6YFM1"/>
<reference evidence="1" key="2">
    <citation type="submission" date="2023-05" db="EMBL/GenBank/DDBJ databases">
        <authorList>
            <consortium name="Lawrence Berkeley National Laboratory"/>
            <person name="Steindorff A."/>
            <person name="Hensen N."/>
            <person name="Bonometti L."/>
            <person name="Westerberg I."/>
            <person name="Brannstrom I.O."/>
            <person name="Guillou S."/>
            <person name="Cros-Aarteil S."/>
            <person name="Calhoun S."/>
            <person name="Haridas S."/>
            <person name="Kuo A."/>
            <person name="Mondo S."/>
            <person name="Pangilinan J."/>
            <person name="Riley R."/>
            <person name="Labutti K."/>
            <person name="Andreopoulos B."/>
            <person name="Lipzen A."/>
            <person name="Chen C."/>
            <person name="Yanf M."/>
            <person name="Daum C."/>
            <person name="Ng V."/>
            <person name="Clum A."/>
            <person name="Ohm R."/>
            <person name="Martin F."/>
            <person name="Silar P."/>
            <person name="Natvig D."/>
            <person name="Lalanne C."/>
            <person name="Gautier V."/>
            <person name="Ament-Velasquez S.L."/>
            <person name="Kruys A."/>
            <person name="Hutchinson M.I."/>
            <person name="Powell A.J."/>
            <person name="Barry K."/>
            <person name="Miller A.N."/>
            <person name="Grigoriev I.V."/>
            <person name="Debuchy R."/>
            <person name="Gladieux P."/>
            <person name="Thoren M.H."/>
            <person name="Johannesson H."/>
        </authorList>
    </citation>
    <scope>NUCLEOTIDE SEQUENCE</scope>
    <source>
        <strain evidence="1">PSN293</strain>
    </source>
</reference>
<sequence length="136" mass="15386">MAKNKSSHGTEAKVLRELGINEAYQLGMYLVDQYRGTCLSCRYTIPTRLASVESQVQLEEAVKVAVVDVITRHPMLQVGVKDAKSKTPPPSWIQLPSLDLTNHIHWRCLEEHDDFEQVVQNAFCASSPERLLRPAR</sequence>
<dbReference type="EMBL" id="MU858053">
    <property type="protein sequence ID" value="KAK4218448.1"/>
    <property type="molecule type" value="Genomic_DNA"/>
</dbReference>
<evidence type="ECO:0000313" key="2">
    <source>
        <dbReference type="Proteomes" id="UP001301769"/>
    </source>
</evidence>
<organism evidence="1 2">
    <name type="scientific">Rhypophila decipiens</name>
    <dbReference type="NCBI Taxonomy" id="261697"/>
    <lineage>
        <taxon>Eukaryota</taxon>
        <taxon>Fungi</taxon>
        <taxon>Dikarya</taxon>
        <taxon>Ascomycota</taxon>
        <taxon>Pezizomycotina</taxon>
        <taxon>Sordariomycetes</taxon>
        <taxon>Sordariomycetidae</taxon>
        <taxon>Sordariales</taxon>
        <taxon>Naviculisporaceae</taxon>
        <taxon>Rhypophila</taxon>
    </lineage>
</organism>
<name>A0AAN6YFM1_9PEZI</name>
<proteinExistence type="predicted"/>